<accession>A0A8R1V0D8</accession>
<gene>
    <name evidence="1" type="primary">WBGene00283632</name>
</gene>
<dbReference type="Proteomes" id="UP000005239">
    <property type="component" value="Unassembled WGS sequence"/>
</dbReference>
<sequence length="65" mass="7846">MGRTTELVRTTLEEHSERVFVLEDFMTASKMFILREISLNSNFYFEVMDYEEMSGMKKRRLSNRN</sequence>
<organism evidence="1 2">
    <name type="scientific">Pristionchus pacificus</name>
    <name type="common">Parasitic nematode worm</name>
    <dbReference type="NCBI Taxonomy" id="54126"/>
    <lineage>
        <taxon>Eukaryota</taxon>
        <taxon>Metazoa</taxon>
        <taxon>Ecdysozoa</taxon>
        <taxon>Nematoda</taxon>
        <taxon>Chromadorea</taxon>
        <taxon>Rhabditida</taxon>
        <taxon>Rhabditina</taxon>
        <taxon>Diplogasteromorpha</taxon>
        <taxon>Diplogasteroidea</taxon>
        <taxon>Neodiplogasteridae</taxon>
        <taxon>Pristionchus</taxon>
    </lineage>
</organism>
<accession>A0A2A6CEN1</accession>
<proteinExistence type="predicted"/>
<reference evidence="2" key="1">
    <citation type="journal article" date="2008" name="Nat. Genet.">
        <title>The Pristionchus pacificus genome provides a unique perspective on nematode lifestyle and parasitism.</title>
        <authorList>
            <person name="Dieterich C."/>
            <person name="Clifton S.W."/>
            <person name="Schuster L.N."/>
            <person name="Chinwalla A."/>
            <person name="Delehaunty K."/>
            <person name="Dinkelacker I."/>
            <person name="Fulton L."/>
            <person name="Fulton R."/>
            <person name="Godfrey J."/>
            <person name="Minx P."/>
            <person name="Mitreva M."/>
            <person name="Roeseler W."/>
            <person name="Tian H."/>
            <person name="Witte H."/>
            <person name="Yang S.P."/>
            <person name="Wilson R.K."/>
            <person name="Sommer R.J."/>
        </authorList>
    </citation>
    <scope>NUCLEOTIDE SEQUENCE [LARGE SCALE GENOMIC DNA]</scope>
    <source>
        <strain evidence="2">PS312</strain>
    </source>
</reference>
<dbReference type="EnsemblMetazoa" id="PPA45263.1">
    <property type="protein sequence ID" value="PPA45263.1"/>
    <property type="gene ID" value="WBGene00283632"/>
</dbReference>
<protein>
    <submittedName>
        <fullName evidence="1">Uncharacterized protein</fullName>
    </submittedName>
</protein>
<keyword evidence="2" id="KW-1185">Reference proteome</keyword>
<reference evidence="1" key="2">
    <citation type="submission" date="2022-06" db="UniProtKB">
        <authorList>
            <consortium name="EnsemblMetazoa"/>
        </authorList>
    </citation>
    <scope>IDENTIFICATION</scope>
    <source>
        <strain evidence="1">PS312</strain>
    </source>
</reference>
<evidence type="ECO:0000313" key="1">
    <source>
        <dbReference type="EnsemblMetazoa" id="PPA45263.1"/>
    </source>
</evidence>
<evidence type="ECO:0000313" key="2">
    <source>
        <dbReference type="Proteomes" id="UP000005239"/>
    </source>
</evidence>
<name>A0A2A6CEN1_PRIPA</name>
<dbReference type="AlphaFoldDB" id="A0A2A6CEN1"/>